<keyword evidence="4" id="KW-1185">Reference proteome</keyword>
<evidence type="ECO:0000313" key="3">
    <source>
        <dbReference type="EMBL" id="MBP2072013.1"/>
    </source>
</evidence>
<organism evidence="3 4">
    <name type="scientific">Thermoanaerobacterium butyriciformans</name>
    <dbReference type="NCBI Taxonomy" id="1702242"/>
    <lineage>
        <taxon>Bacteria</taxon>
        <taxon>Bacillati</taxon>
        <taxon>Bacillota</taxon>
        <taxon>Clostridia</taxon>
        <taxon>Thermoanaerobacterales</taxon>
        <taxon>Thermoanaerobacteraceae</taxon>
        <taxon>Thermoanaerobacterium</taxon>
    </lineage>
</organism>
<dbReference type="Pfam" id="PF03787">
    <property type="entry name" value="RAMPs"/>
    <property type="match status" value="1"/>
</dbReference>
<dbReference type="InterPro" id="IPR013410">
    <property type="entry name" value="CRISPR-assoc_RAMP_Cmr4"/>
</dbReference>
<proteinExistence type="predicted"/>
<evidence type="ECO:0000256" key="1">
    <source>
        <dbReference type="ARBA" id="ARBA00023118"/>
    </source>
</evidence>
<dbReference type="PANTHER" id="PTHR36700:SF1">
    <property type="entry name" value="CRISPR SYSTEM CMR SUBUNIT CMR4"/>
    <property type="match status" value="1"/>
</dbReference>
<reference evidence="3" key="1">
    <citation type="submission" date="2021-03" db="EMBL/GenBank/DDBJ databases">
        <title>Genomic Encyclopedia of Type Strains, Phase IV (KMG-IV): sequencing the most valuable type-strain genomes for metagenomic binning, comparative biology and taxonomic classification.</title>
        <authorList>
            <person name="Goeker M."/>
        </authorList>
    </citation>
    <scope>NUCLEOTIDE SEQUENCE</scope>
    <source>
        <strain evidence="3">DSM 101588</strain>
    </source>
</reference>
<sequence length="359" mass="41130">MCENTNRFDKEVKIYSMAMDPIYVGTGGYTIGRVDNTIVRDPINRLPKILGSSIAGTWRYYVALKIHEFFEDDKMRIKKSERRDKKLEEIFIQNSPKWVVKFEGNRYAGIKCAGHDDLSTATLEESREKETGHCGHCIVCKGFGFSKKDISWQGMMYFSDLNILFFPVFTRLGTKWITTEEILQNTDLYNGEVKADNNGNSEYIYALKEIEKGRESGHINIGWLHLPYKIKNMSINLDKIKIDKFKLNYEDIIIVSKEIFSQIVNSNLEVRTSVSIDPITGAAKEGALFTSEAIPRGTIFYGDLRIFDKSTFEGLDKIKDLPNYDMLKDALNDSKHFFETLGIGGMTTRGFGRLKIDFE</sequence>
<dbReference type="Proteomes" id="UP001166402">
    <property type="component" value="Unassembled WGS sequence"/>
</dbReference>
<dbReference type="RefSeq" id="WP_209453830.1">
    <property type="nucleotide sequence ID" value="NZ_JAGGLT010000015.1"/>
</dbReference>
<evidence type="ECO:0000313" key="4">
    <source>
        <dbReference type="Proteomes" id="UP001166402"/>
    </source>
</evidence>
<protein>
    <submittedName>
        <fullName evidence="3">CRISPR-associated protein Cmr4</fullName>
    </submittedName>
</protein>
<feature type="domain" description="CRISPR type III-associated protein" evidence="2">
    <location>
        <begin position="21"/>
        <end position="355"/>
    </location>
</feature>
<gene>
    <name evidence="3" type="ORF">J2Z80_001536</name>
</gene>
<dbReference type="PANTHER" id="PTHR36700">
    <property type="entry name" value="CRISPR SYSTEM CMR SUBUNIT CMR4"/>
    <property type="match status" value="1"/>
</dbReference>
<dbReference type="EMBL" id="JAGGLT010000015">
    <property type="protein sequence ID" value="MBP2072013.1"/>
    <property type="molecule type" value="Genomic_DNA"/>
</dbReference>
<keyword evidence="1" id="KW-0051">Antiviral defense</keyword>
<name>A0ABS4NEB2_9THEO</name>
<comment type="caution">
    <text evidence="3">The sequence shown here is derived from an EMBL/GenBank/DDBJ whole genome shotgun (WGS) entry which is preliminary data.</text>
</comment>
<accession>A0ABS4NEB2</accession>
<evidence type="ECO:0000259" key="2">
    <source>
        <dbReference type="Pfam" id="PF03787"/>
    </source>
</evidence>
<dbReference type="InterPro" id="IPR005537">
    <property type="entry name" value="RAMP_III_fam"/>
</dbReference>